<dbReference type="EMBL" id="ASPP01016549">
    <property type="protein sequence ID" value="ETO17472.1"/>
    <property type="molecule type" value="Genomic_DNA"/>
</dbReference>
<evidence type="ECO:0000313" key="1">
    <source>
        <dbReference type="EMBL" id="ETO17472.1"/>
    </source>
</evidence>
<proteinExistence type="predicted"/>
<evidence type="ECO:0000313" key="2">
    <source>
        <dbReference type="Proteomes" id="UP000023152"/>
    </source>
</evidence>
<name>X6MVK2_RETFI</name>
<reference evidence="1 2" key="1">
    <citation type="journal article" date="2013" name="Curr. Biol.">
        <title>The Genome of the Foraminiferan Reticulomyxa filosa.</title>
        <authorList>
            <person name="Glockner G."/>
            <person name="Hulsmann N."/>
            <person name="Schleicher M."/>
            <person name="Noegel A.A."/>
            <person name="Eichinger L."/>
            <person name="Gallinger C."/>
            <person name="Pawlowski J."/>
            <person name="Sierra R."/>
            <person name="Euteneuer U."/>
            <person name="Pillet L."/>
            <person name="Moustafa A."/>
            <person name="Platzer M."/>
            <person name="Groth M."/>
            <person name="Szafranski K."/>
            <person name="Schliwa M."/>
        </authorList>
    </citation>
    <scope>NUCLEOTIDE SEQUENCE [LARGE SCALE GENOMIC DNA]</scope>
</reference>
<dbReference type="Proteomes" id="UP000023152">
    <property type="component" value="Unassembled WGS sequence"/>
</dbReference>
<organism evidence="1 2">
    <name type="scientific">Reticulomyxa filosa</name>
    <dbReference type="NCBI Taxonomy" id="46433"/>
    <lineage>
        <taxon>Eukaryota</taxon>
        <taxon>Sar</taxon>
        <taxon>Rhizaria</taxon>
        <taxon>Retaria</taxon>
        <taxon>Foraminifera</taxon>
        <taxon>Monothalamids</taxon>
        <taxon>Reticulomyxidae</taxon>
        <taxon>Reticulomyxa</taxon>
    </lineage>
</organism>
<accession>X6MVK2</accession>
<sequence length="173" mass="19232">MIEYFCKYLRFFFCVLFLNKANNTYKTKTDMAANQNKKKNPPPNLSKQSPDTVTGAYVLALALRVLTGKAASLVNVKFASKVKFQATYHCEISDEKLDLKSAIESNFNALVDKSLPISIRSVTEPPKELPQGLAEPTHPDLVSFAVKGFEEHVGYSAVSVIDNTGKKKKKIDK</sequence>
<dbReference type="AlphaFoldDB" id="X6MVK2"/>
<protein>
    <submittedName>
        <fullName evidence="1">Uncharacterized protein</fullName>
    </submittedName>
</protein>
<gene>
    <name evidence="1" type="ORF">RFI_19851</name>
</gene>
<keyword evidence="2" id="KW-1185">Reference proteome</keyword>
<comment type="caution">
    <text evidence="1">The sequence shown here is derived from an EMBL/GenBank/DDBJ whole genome shotgun (WGS) entry which is preliminary data.</text>
</comment>